<dbReference type="GO" id="GO:0005886">
    <property type="term" value="C:plasma membrane"/>
    <property type="evidence" value="ECO:0007669"/>
    <property type="project" value="UniProtKB-SubCell"/>
</dbReference>
<dbReference type="PANTHER" id="PTHR40277:SF1">
    <property type="entry name" value="BLL5419 PROTEIN"/>
    <property type="match status" value="1"/>
</dbReference>
<evidence type="ECO:0000256" key="5">
    <source>
        <dbReference type="ARBA" id="ARBA00023136"/>
    </source>
</evidence>
<dbReference type="EMBL" id="CP043875">
    <property type="protein sequence ID" value="WOF17124.1"/>
    <property type="molecule type" value="Genomic_DNA"/>
</dbReference>
<dbReference type="GeneID" id="85230657"/>
<feature type="transmembrane region" description="Helical" evidence="6">
    <location>
        <begin position="7"/>
        <end position="26"/>
    </location>
</feature>
<name>A0AA97FDU0_9EURY</name>
<evidence type="ECO:0000256" key="3">
    <source>
        <dbReference type="ARBA" id="ARBA00022692"/>
    </source>
</evidence>
<feature type="transmembrane region" description="Helical" evidence="6">
    <location>
        <begin position="38"/>
        <end position="57"/>
    </location>
</feature>
<feature type="transmembrane region" description="Helical" evidence="6">
    <location>
        <begin position="147"/>
        <end position="167"/>
    </location>
</feature>
<organism evidence="7 8">
    <name type="scientific">Methanochimaera problematica</name>
    <dbReference type="NCBI Taxonomy" id="2609417"/>
    <lineage>
        <taxon>Archaea</taxon>
        <taxon>Methanobacteriati</taxon>
        <taxon>Methanobacteriota</taxon>
        <taxon>Stenosarchaea group</taxon>
        <taxon>Methanomicrobia</taxon>
        <taxon>Methanomicrobiales</taxon>
        <taxon>Methanomicrobiaceae</taxon>
        <taxon>Methanochimaera</taxon>
    </lineage>
</organism>
<dbReference type="Proteomes" id="UP001301797">
    <property type="component" value="Chromosome"/>
</dbReference>
<evidence type="ECO:0000256" key="2">
    <source>
        <dbReference type="ARBA" id="ARBA00022475"/>
    </source>
</evidence>
<evidence type="ECO:0000256" key="1">
    <source>
        <dbReference type="ARBA" id="ARBA00004651"/>
    </source>
</evidence>
<keyword evidence="8" id="KW-1185">Reference proteome</keyword>
<feature type="transmembrane region" description="Helical" evidence="6">
    <location>
        <begin position="244"/>
        <end position="268"/>
    </location>
</feature>
<dbReference type="Pfam" id="PF03706">
    <property type="entry name" value="LPG_synthase_TM"/>
    <property type="match status" value="1"/>
</dbReference>
<evidence type="ECO:0000313" key="8">
    <source>
        <dbReference type="Proteomes" id="UP001301797"/>
    </source>
</evidence>
<feature type="transmembrane region" description="Helical" evidence="6">
    <location>
        <begin position="213"/>
        <end position="232"/>
    </location>
</feature>
<gene>
    <name evidence="7" type="ORF">F1737_10770</name>
</gene>
<evidence type="ECO:0000256" key="4">
    <source>
        <dbReference type="ARBA" id="ARBA00022989"/>
    </source>
</evidence>
<comment type="subcellular location">
    <subcellularLocation>
        <location evidence="1">Cell membrane</location>
        <topology evidence="1">Multi-pass membrane protein</topology>
    </subcellularLocation>
</comment>
<evidence type="ECO:0000313" key="7">
    <source>
        <dbReference type="EMBL" id="WOF17124.1"/>
    </source>
</evidence>
<feature type="transmembrane region" description="Helical" evidence="6">
    <location>
        <begin position="121"/>
        <end position="141"/>
    </location>
</feature>
<dbReference type="AlphaFoldDB" id="A0AA97FDU0"/>
<dbReference type="RefSeq" id="WP_317136581.1">
    <property type="nucleotide sequence ID" value="NZ_CP043875.1"/>
</dbReference>
<dbReference type="InterPro" id="IPR022791">
    <property type="entry name" value="L-PG_synthase/AglD"/>
</dbReference>
<protein>
    <submittedName>
        <fullName evidence="7">Flippase-like domain-containing protein</fullName>
    </submittedName>
</protein>
<keyword evidence="2" id="KW-1003">Cell membrane</keyword>
<dbReference type="NCBIfam" id="TIGR00374">
    <property type="entry name" value="flippase-like domain"/>
    <property type="match status" value="1"/>
</dbReference>
<dbReference type="PANTHER" id="PTHR40277">
    <property type="entry name" value="BLL5419 PROTEIN"/>
    <property type="match status" value="1"/>
</dbReference>
<sequence length="327" mass="37453">MKNKIKYLTIAVGLVLFAYIISNVNLDEILNIFSNIDLVILSITLIIYFFGILFKVLKWRYIAKIISPEFSNTEALASYLVSLSFSVIMPAKMGDLVRIFYLKNKNSEYGMALSAVVMDRIIDIVMLVIMGTISLIVFSYFFNTSIIPNELIFFIILFMLVTIFLLFSRNFGDNIVMPVLKRILPEKLFRILWGYFESYYSGLKILIANPVKLLIASVFGILSWIIPFFYSYTMALSLGIDIPFLYMVVVIPIICIIELLPISVSGIGTRDFALVYLFGLQGISAESALAFSFLYLFICYYLIALIGVLFWLKYPIKITKFEKVKDR</sequence>
<reference evidence="7 8" key="1">
    <citation type="submission" date="2019-09" db="EMBL/GenBank/DDBJ databases">
        <title>The complete genome of Methanoplanus sp. FWC-SCC4.</title>
        <authorList>
            <person name="Chen S.-C."/>
            <person name="Zhou Y.-Z."/>
            <person name="Lai M.-C."/>
        </authorList>
    </citation>
    <scope>NUCLEOTIDE SEQUENCE [LARGE SCALE GENOMIC DNA]</scope>
    <source>
        <strain evidence="7 8">FWC-SCC4</strain>
    </source>
</reference>
<dbReference type="KEGG" id="mefw:F1737_10770"/>
<proteinExistence type="predicted"/>
<keyword evidence="5 6" id="KW-0472">Membrane</keyword>
<accession>A0AA97FDU0</accession>
<keyword evidence="3 6" id="KW-0812">Transmembrane</keyword>
<feature type="transmembrane region" description="Helical" evidence="6">
    <location>
        <begin position="288"/>
        <end position="312"/>
    </location>
</feature>
<evidence type="ECO:0000256" key="6">
    <source>
        <dbReference type="SAM" id="Phobius"/>
    </source>
</evidence>
<keyword evidence="4 6" id="KW-1133">Transmembrane helix</keyword>